<dbReference type="RefSeq" id="WP_200311251.1">
    <property type="nucleotide sequence ID" value="NZ_JAENIM010000039.1"/>
</dbReference>
<dbReference type="GO" id="GO:0004806">
    <property type="term" value="F:triacylglycerol lipase activity"/>
    <property type="evidence" value="ECO:0007669"/>
    <property type="project" value="TreeGrafter"/>
</dbReference>
<organism evidence="4 5">
    <name type="scientific">Persicirhabdus sediminis</name>
    <dbReference type="NCBI Taxonomy" id="454144"/>
    <lineage>
        <taxon>Bacteria</taxon>
        <taxon>Pseudomonadati</taxon>
        <taxon>Verrucomicrobiota</taxon>
        <taxon>Verrucomicrobiia</taxon>
        <taxon>Verrucomicrobiales</taxon>
        <taxon>Verrucomicrobiaceae</taxon>
        <taxon>Persicirhabdus</taxon>
    </lineage>
</organism>
<dbReference type="Gene3D" id="3.40.50.1820">
    <property type="entry name" value="alpha/beta hydrolase"/>
    <property type="match status" value="1"/>
</dbReference>
<keyword evidence="5" id="KW-1185">Reference proteome</keyword>
<dbReference type="AlphaFoldDB" id="A0A8J7SMP9"/>
<evidence type="ECO:0000313" key="5">
    <source>
        <dbReference type="Proteomes" id="UP000624703"/>
    </source>
</evidence>
<name>A0A8J7SMP9_9BACT</name>
<evidence type="ECO:0000256" key="2">
    <source>
        <dbReference type="ARBA" id="ARBA00022801"/>
    </source>
</evidence>
<gene>
    <name evidence="4" type="ORF">JIN82_08745</name>
</gene>
<dbReference type="InterPro" id="IPR029058">
    <property type="entry name" value="AB_hydrolase_fold"/>
</dbReference>
<dbReference type="Proteomes" id="UP000624703">
    <property type="component" value="Unassembled WGS sequence"/>
</dbReference>
<proteinExistence type="inferred from homology"/>
<protein>
    <submittedName>
        <fullName evidence="4">Alpha/beta hydrolase</fullName>
    </submittedName>
</protein>
<dbReference type="PANTHER" id="PTHR48081">
    <property type="entry name" value="AB HYDROLASE SUPERFAMILY PROTEIN C4A8.06C"/>
    <property type="match status" value="1"/>
</dbReference>
<dbReference type="InterPro" id="IPR050300">
    <property type="entry name" value="GDXG_lipolytic_enzyme"/>
</dbReference>
<comment type="caution">
    <text evidence="4">The sequence shown here is derived from an EMBL/GenBank/DDBJ whole genome shotgun (WGS) entry which is preliminary data.</text>
</comment>
<keyword evidence="2 4" id="KW-0378">Hydrolase</keyword>
<evidence type="ECO:0000313" key="4">
    <source>
        <dbReference type="EMBL" id="MBK1791238.1"/>
    </source>
</evidence>
<dbReference type="EMBL" id="JAENIM010000039">
    <property type="protein sequence ID" value="MBK1791238.1"/>
    <property type="molecule type" value="Genomic_DNA"/>
</dbReference>
<dbReference type="SUPFAM" id="SSF53474">
    <property type="entry name" value="alpha/beta-Hydrolases"/>
    <property type="match status" value="1"/>
</dbReference>
<evidence type="ECO:0000256" key="1">
    <source>
        <dbReference type="ARBA" id="ARBA00010515"/>
    </source>
</evidence>
<comment type="similarity">
    <text evidence="1">Belongs to the 'GDXG' lipolytic enzyme family.</text>
</comment>
<evidence type="ECO:0000259" key="3">
    <source>
        <dbReference type="Pfam" id="PF20434"/>
    </source>
</evidence>
<dbReference type="PANTHER" id="PTHR48081:SF30">
    <property type="entry name" value="ACETYL-HYDROLASE LIPR-RELATED"/>
    <property type="match status" value="1"/>
</dbReference>
<sequence>MNHLSKAHPISPARTSDLLKDSQSFVYHKTAHGELKVHLFFPDNHQSSDQRASALFFHGGQWDKPMITQFVPQCLHLSMQGMIAGVVEYRLEDTHQTSPLEAIEDARAAMIWLRRNAAVLGADPEKVVAVGAGSGAHLALDLAMLPPPSGEGVPSTEPQAMILFSAIVDTTHSGVCYKKFPKGRFAYKTSPSEWIRRKLPPSLFFHGKLDVVAPITHVKKFTQLMKSKRNICDLIEFENATHSFFNFNVNQQHFEQCLNCMDLFLVQLGFISEQVTHEP</sequence>
<dbReference type="InterPro" id="IPR049492">
    <property type="entry name" value="BD-FAE-like_dom"/>
</dbReference>
<dbReference type="Pfam" id="PF20434">
    <property type="entry name" value="BD-FAE"/>
    <property type="match status" value="1"/>
</dbReference>
<accession>A0A8J7SMP9</accession>
<feature type="domain" description="BD-FAE-like" evidence="3">
    <location>
        <begin position="50"/>
        <end position="144"/>
    </location>
</feature>
<reference evidence="4" key="1">
    <citation type="submission" date="2021-01" db="EMBL/GenBank/DDBJ databases">
        <title>Modified the classification status of verrucomicrobia.</title>
        <authorList>
            <person name="Feng X."/>
        </authorList>
    </citation>
    <scope>NUCLEOTIDE SEQUENCE</scope>
    <source>
        <strain evidence="4">_KCTC 22039</strain>
    </source>
</reference>